<accession>A0AA39TH91</accession>
<dbReference type="EMBL" id="JAULSU010000007">
    <property type="protein sequence ID" value="KAK0610957.1"/>
    <property type="molecule type" value="Genomic_DNA"/>
</dbReference>
<organism evidence="1 2">
    <name type="scientific">Immersiella caudata</name>
    <dbReference type="NCBI Taxonomy" id="314043"/>
    <lineage>
        <taxon>Eukaryota</taxon>
        <taxon>Fungi</taxon>
        <taxon>Dikarya</taxon>
        <taxon>Ascomycota</taxon>
        <taxon>Pezizomycotina</taxon>
        <taxon>Sordariomycetes</taxon>
        <taxon>Sordariomycetidae</taxon>
        <taxon>Sordariales</taxon>
        <taxon>Lasiosphaeriaceae</taxon>
        <taxon>Immersiella</taxon>
    </lineage>
</organism>
<comment type="caution">
    <text evidence="1">The sequence shown here is derived from an EMBL/GenBank/DDBJ whole genome shotgun (WGS) entry which is preliminary data.</text>
</comment>
<reference evidence="1" key="1">
    <citation type="submission" date="2023-06" db="EMBL/GenBank/DDBJ databases">
        <title>Genome-scale phylogeny and comparative genomics of the fungal order Sordariales.</title>
        <authorList>
            <consortium name="Lawrence Berkeley National Laboratory"/>
            <person name="Hensen N."/>
            <person name="Bonometti L."/>
            <person name="Westerberg I."/>
            <person name="Brannstrom I.O."/>
            <person name="Guillou S."/>
            <person name="Cros-Aarteil S."/>
            <person name="Calhoun S."/>
            <person name="Haridas S."/>
            <person name="Kuo A."/>
            <person name="Mondo S."/>
            <person name="Pangilinan J."/>
            <person name="Riley R."/>
            <person name="Labutti K."/>
            <person name="Andreopoulos B."/>
            <person name="Lipzen A."/>
            <person name="Chen C."/>
            <person name="Yanf M."/>
            <person name="Daum C."/>
            <person name="Ng V."/>
            <person name="Clum A."/>
            <person name="Steindorff A."/>
            <person name="Ohm R."/>
            <person name="Martin F."/>
            <person name="Silar P."/>
            <person name="Natvig D."/>
            <person name="Lalanne C."/>
            <person name="Gautier V."/>
            <person name="Ament-Velasquez S.L."/>
            <person name="Kruys A."/>
            <person name="Hutchinson M.I."/>
            <person name="Powell A.J."/>
            <person name="Barry K."/>
            <person name="Miller A.N."/>
            <person name="Grigoriev I.V."/>
            <person name="Debuchy R."/>
            <person name="Gladieux P."/>
            <person name="Thoren M.H."/>
            <person name="Johannesson H."/>
        </authorList>
    </citation>
    <scope>NUCLEOTIDE SEQUENCE</scope>
    <source>
        <strain evidence="1">CBS 606.72</strain>
    </source>
</reference>
<evidence type="ECO:0000313" key="2">
    <source>
        <dbReference type="Proteomes" id="UP001175000"/>
    </source>
</evidence>
<dbReference type="SUPFAM" id="SSF54928">
    <property type="entry name" value="RNA-binding domain, RBD"/>
    <property type="match status" value="1"/>
</dbReference>
<protein>
    <recommendedName>
        <fullName evidence="3">RRM domain-containing protein</fullName>
    </recommendedName>
</protein>
<feature type="non-terminal residue" evidence="1">
    <location>
        <position position="1"/>
    </location>
</feature>
<evidence type="ECO:0008006" key="3">
    <source>
        <dbReference type="Google" id="ProtNLM"/>
    </source>
</evidence>
<dbReference type="AlphaFoldDB" id="A0AA39TH91"/>
<keyword evidence="2" id="KW-1185">Reference proteome</keyword>
<proteinExistence type="predicted"/>
<name>A0AA39TH91_9PEZI</name>
<evidence type="ECO:0000313" key="1">
    <source>
        <dbReference type="EMBL" id="KAK0610957.1"/>
    </source>
</evidence>
<gene>
    <name evidence="1" type="ORF">B0T14DRAFT_441261</name>
</gene>
<dbReference type="InterPro" id="IPR035979">
    <property type="entry name" value="RBD_domain_sf"/>
</dbReference>
<dbReference type="Proteomes" id="UP001175000">
    <property type="component" value="Unassembled WGS sequence"/>
</dbReference>
<sequence>FSDNYQGERDNTRNQSADILDSQNCSFWIVGLAPDVTVNDVLDQIKNIGRVFQVYINEAVGKHPTSAAKLTFFDLEGARRFLAKVQREGGFRVGSHLARVMRNRIKVAQQGKRSKGHSRVIKLYGSRVVLHRARIDKVLSGEIKIYNIEFYEEVEHSVPGEVAITIRFGSYRAQTEGAWKLFNQHFEEDGIRIEYGVDPCDRVEE</sequence>
<dbReference type="GO" id="GO:0003676">
    <property type="term" value="F:nucleic acid binding"/>
    <property type="evidence" value="ECO:0007669"/>
    <property type="project" value="InterPro"/>
</dbReference>